<dbReference type="EMBL" id="VBOY01000092">
    <property type="protein sequence ID" value="TMQ64188.1"/>
    <property type="molecule type" value="Genomic_DNA"/>
</dbReference>
<evidence type="ECO:0000256" key="1">
    <source>
        <dbReference type="ARBA" id="ARBA00022630"/>
    </source>
</evidence>
<accession>A0A538TKQ0</accession>
<dbReference type="InterPro" id="IPR005025">
    <property type="entry name" value="FMN_Rdtase-like_dom"/>
</dbReference>
<dbReference type="Pfam" id="PF03358">
    <property type="entry name" value="FMN_red"/>
    <property type="match status" value="1"/>
</dbReference>
<evidence type="ECO:0000313" key="6">
    <source>
        <dbReference type="Proteomes" id="UP000316609"/>
    </source>
</evidence>
<keyword evidence="2" id="KW-0288">FMN</keyword>
<dbReference type="SUPFAM" id="SSF52218">
    <property type="entry name" value="Flavoproteins"/>
    <property type="match status" value="1"/>
</dbReference>
<dbReference type="GO" id="GO:0016491">
    <property type="term" value="F:oxidoreductase activity"/>
    <property type="evidence" value="ECO:0007669"/>
    <property type="project" value="InterPro"/>
</dbReference>
<organism evidence="5 6">
    <name type="scientific">Eiseniibacteriota bacterium</name>
    <dbReference type="NCBI Taxonomy" id="2212470"/>
    <lineage>
        <taxon>Bacteria</taxon>
        <taxon>Candidatus Eiseniibacteriota</taxon>
    </lineage>
</organism>
<comment type="caution">
    <text evidence="5">The sequence shown here is derived from an EMBL/GenBank/DDBJ whole genome shotgun (WGS) entry which is preliminary data.</text>
</comment>
<evidence type="ECO:0000256" key="2">
    <source>
        <dbReference type="ARBA" id="ARBA00022643"/>
    </source>
</evidence>
<evidence type="ECO:0000256" key="3">
    <source>
        <dbReference type="SAM" id="MobiDB-lite"/>
    </source>
</evidence>
<feature type="compositionally biased region" description="Basic and acidic residues" evidence="3">
    <location>
        <begin position="66"/>
        <end position="76"/>
    </location>
</feature>
<dbReference type="AlphaFoldDB" id="A0A538TKQ0"/>
<feature type="compositionally biased region" description="Basic residues" evidence="3">
    <location>
        <begin position="29"/>
        <end position="38"/>
    </location>
</feature>
<dbReference type="PANTHER" id="PTHR43278">
    <property type="entry name" value="NAD(P)H-DEPENDENT FMN-CONTAINING OXIDOREDUCTASE YWQN-RELATED"/>
    <property type="match status" value="1"/>
</dbReference>
<dbReference type="Proteomes" id="UP000316609">
    <property type="component" value="Unassembled WGS sequence"/>
</dbReference>
<gene>
    <name evidence="5" type="ORF">E6K78_09660</name>
</gene>
<dbReference type="PANTHER" id="PTHR43278:SF2">
    <property type="entry name" value="IRON-SULFUR FLAVOPROTEIN"/>
    <property type="match status" value="1"/>
</dbReference>
<feature type="region of interest" description="Disordered" evidence="3">
    <location>
        <begin position="56"/>
        <end position="116"/>
    </location>
</feature>
<proteinExistence type="predicted"/>
<keyword evidence="1" id="KW-0285">Flavoprotein</keyword>
<sequence>MRSPDRGWGACSARVPRPRTSRRTSASGSRRRNRHLRRVDRVGAALRCRASIARTRLGARRGAKPPPDRLGARREAWPPYGRGGSARPRRKRLARPRSGLDHAPARGGGAGSRAAPGAGLTSLLEIPLLSLVALNGSPKHGSSVDLLLQAMCAGAEQAGGSSMLVRCNDLRIAPCQACGPEPTTGYCIFHDDLDPVYRALETAHAIAVGSPIYFDGVSGQLKVVMDRCNCITPLVRAGERYTFRPRWPRTRRGVFVTACAAGQRYDMAERSVRGFLKWIGARWEETLVWQHEDNDLGSVATRPELLERARAIGRRLLESAPLQAEAQRP</sequence>
<dbReference type="Gene3D" id="3.40.50.360">
    <property type="match status" value="1"/>
</dbReference>
<name>A0A538TKQ0_UNCEI</name>
<dbReference type="InterPro" id="IPR029039">
    <property type="entry name" value="Flavoprotein-like_sf"/>
</dbReference>
<evidence type="ECO:0000259" key="4">
    <source>
        <dbReference type="Pfam" id="PF03358"/>
    </source>
</evidence>
<feature type="region of interest" description="Disordered" evidence="3">
    <location>
        <begin position="1"/>
        <end position="39"/>
    </location>
</feature>
<reference evidence="5 6" key="1">
    <citation type="journal article" date="2019" name="Nat. Microbiol.">
        <title>Mediterranean grassland soil C-N compound turnover is dependent on rainfall and depth, and is mediated by genomically divergent microorganisms.</title>
        <authorList>
            <person name="Diamond S."/>
            <person name="Andeer P.F."/>
            <person name="Li Z."/>
            <person name="Crits-Christoph A."/>
            <person name="Burstein D."/>
            <person name="Anantharaman K."/>
            <person name="Lane K.R."/>
            <person name="Thomas B.C."/>
            <person name="Pan C."/>
            <person name="Northen T.R."/>
            <person name="Banfield J.F."/>
        </authorList>
    </citation>
    <scope>NUCLEOTIDE SEQUENCE [LARGE SCALE GENOMIC DNA]</scope>
    <source>
        <strain evidence="5">WS_8</strain>
    </source>
</reference>
<dbReference type="InterPro" id="IPR051796">
    <property type="entry name" value="ISF_SsuE-like"/>
</dbReference>
<protein>
    <submittedName>
        <fullName evidence="5">Flavodoxin family protein</fullName>
    </submittedName>
</protein>
<feature type="domain" description="NADPH-dependent FMN reductase-like" evidence="4">
    <location>
        <begin position="131"/>
        <end position="242"/>
    </location>
</feature>
<evidence type="ECO:0000313" key="5">
    <source>
        <dbReference type="EMBL" id="TMQ64188.1"/>
    </source>
</evidence>